<feature type="transmembrane region" description="Helical" evidence="4">
    <location>
        <begin position="309"/>
        <end position="330"/>
    </location>
</feature>
<evidence type="ECO:0000259" key="5">
    <source>
        <dbReference type="PROSITE" id="PS50850"/>
    </source>
</evidence>
<reference evidence="6" key="1">
    <citation type="submission" date="2021-01" db="EMBL/GenBank/DDBJ databases">
        <title>Ramlibacter sp. strain AW1 16S ribosomal RNA gene Genome sequencing and assembly.</title>
        <authorList>
            <person name="Kang M."/>
        </authorList>
    </citation>
    <scope>NUCLEOTIDE SEQUENCE</scope>
    <source>
        <strain evidence="6">AW1</strain>
    </source>
</reference>
<feature type="domain" description="Major facilitator superfamily (MFS) profile" evidence="5">
    <location>
        <begin position="13"/>
        <end position="397"/>
    </location>
</feature>
<evidence type="ECO:0000313" key="6">
    <source>
        <dbReference type="EMBL" id="MBL0421643.1"/>
    </source>
</evidence>
<gene>
    <name evidence="6" type="ORF">JI739_14900</name>
</gene>
<feature type="transmembrane region" description="Helical" evidence="4">
    <location>
        <begin position="342"/>
        <end position="364"/>
    </location>
</feature>
<feature type="transmembrane region" description="Helical" evidence="4">
    <location>
        <begin position="84"/>
        <end position="109"/>
    </location>
</feature>
<dbReference type="PANTHER" id="PTHR23527">
    <property type="entry name" value="BLL3282 PROTEIN"/>
    <property type="match status" value="1"/>
</dbReference>
<dbReference type="Pfam" id="PF07690">
    <property type="entry name" value="MFS_1"/>
    <property type="match status" value="1"/>
</dbReference>
<feature type="transmembrane region" description="Helical" evidence="4">
    <location>
        <begin position="283"/>
        <end position="303"/>
    </location>
</feature>
<dbReference type="InterPro" id="IPR020846">
    <property type="entry name" value="MFS_dom"/>
</dbReference>
<protein>
    <submittedName>
        <fullName evidence="6">MFS transporter</fullName>
    </submittedName>
</protein>
<dbReference type="PANTHER" id="PTHR23527:SF1">
    <property type="entry name" value="BLL3282 PROTEIN"/>
    <property type="match status" value="1"/>
</dbReference>
<evidence type="ECO:0000313" key="7">
    <source>
        <dbReference type="Proteomes" id="UP000613011"/>
    </source>
</evidence>
<dbReference type="InterPro" id="IPR052952">
    <property type="entry name" value="MFS-Transporter"/>
</dbReference>
<dbReference type="InterPro" id="IPR036259">
    <property type="entry name" value="MFS_trans_sf"/>
</dbReference>
<keyword evidence="1 4" id="KW-0812">Transmembrane</keyword>
<dbReference type="InterPro" id="IPR011701">
    <property type="entry name" value="MFS"/>
</dbReference>
<keyword evidence="2 4" id="KW-1133">Transmembrane helix</keyword>
<comment type="caution">
    <text evidence="6">The sequence shown here is derived from an EMBL/GenBank/DDBJ whole genome shotgun (WGS) entry which is preliminary data.</text>
</comment>
<evidence type="ECO:0000256" key="4">
    <source>
        <dbReference type="SAM" id="Phobius"/>
    </source>
</evidence>
<dbReference type="Gene3D" id="1.20.1250.20">
    <property type="entry name" value="MFS general substrate transporter like domains"/>
    <property type="match status" value="2"/>
</dbReference>
<dbReference type="PROSITE" id="PS50850">
    <property type="entry name" value="MFS"/>
    <property type="match status" value="1"/>
</dbReference>
<dbReference type="RefSeq" id="WP_201684712.1">
    <property type="nucleotide sequence ID" value="NZ_JAEQNA010000005.1"/>
</dbReference>
<feature type="transmembrane region" description="Helical" evidence="4">
    <location>
        <begin position="219"/>
        <end position="239"/>
    </location>
</feature>
<dbReference type="EMBL" id="JAEQNA010000005">
    <property type="protein sequence ID" value="MBL0421643.1"/>
    <property type="molecule type" value="Genomic_DNA"/>
</dbReference>
<keyword evidence="7" id="KW-1185">Reference proteome</keyword>
<evidence type="ECO:0000256" key="2">
    <source>
        <dbReference type="ARBA" id="ARBA00022989"/>
    </source>
</evidence>
<accession>A0A937D751</accession>
<evidence type="ECO:0000256" key="3">
    <source>
        <dbReference type="ARBA" id="ARBA00023136"/>
    </source>
</evidence>
<dbReference type="GO" id="GO:0022857">
    <property type="term" value="F:transmembrane transporter activity"/>
    <property type="evidence" value="ECO:0007669"/>
    <property type="project" value="InterPro"/>
</dbReference>
<sequence>MSAPERREDGWRTLAITTAVQALASTAVLALPAMAPAVAQALGISAAYAGVYIAIVYLGAMLASLAGGPIVSRFGAIRASQFSLGAAALGLALCAAGSLPGIALGAWLIGLGYGPITPASSHLLMRTTPPHRMSLVFSIKQTGVPLGGVLAGALVSGLLLWLGWQGALLAVAGGNLLGVALSQPLRRSLDADREPRHRLALGNLAGPVRLVLGHRSLRMLAGCSFAFSIVQMSLSTYLVTYLNAAMAWGLVAAGLALSMAQAGGVVGRVFWGWAADRWLGARRMLTVLAVLMGAATLAMALLAPGVPAVLVNALLLVLGASAIGWNGVYLAEVARQAPPGQAGLATGGTLAITYLGVVLGPMAFGALSSLLGTYRAGFAGLTVACVLCTWALLRSGAPADSKPAS</sequence>
<proteinExistence type="predicted"/>
<dbReference type="SUPFAM" id="SSF103473">
    <property type="entry name" value="MFS general substrate transporter"/>
    <property type="match status" value="1"/>
</dbReference>
<keyword evidence="3 4" id="KW-0472">Membrane</keyword>
<organism evidence="6 7">
    <name type="scientific">Ramlibacter aurantiacus</name>
    <dbReference type="NCBI Taxonomy" id="2801330"/>
    <lineage>
        <taxon>Bacteria</taxon>
        <taxon>Pseudomonadati</taxon>
        <taxon>Pseudomonadota</taxon>
        <taxon>Betaproteobacteria</taxon>
        <taxon>Burkholderiales</taxon>
        <taxon>Comamonadaceae</taxon>
        <taxon>Ramlibacter</taxon>
    </lineage>
</organism>
<name>A0A937D751_9BURK</name>
<dbReference type="AlphaFoldDB" id="A0A937D751"/>
<evidence type="ECO:0000256" key="1">
    <source>
        <dbReference type="ARBA" id="ARBA00022692"/>
    </source>
</evidence>
<feature type="transmembrane region" description="Helical" evidence="4">
    <location>
        <begin position="376"/>
        <end position="393"/>
    </location>
</feature>
<dbReference type="Proteomes" id="UP000613011">
    <property type="component" value="Unassembled WGS sequence"/>
</dbReference>
<feature type="transmembrane region" description="Helical" evidence="4">
    <location>
        <begin position="51"/>
        <end position="72"/>
    </location>
</feature>
<feature type="transmembrane region" description="Helical" evidence="4">
    <location>
        <begin position="245"/>
        <end position="271"/>
    </location>
</feature>